<reference evidence="1" key="1">
    <citation type="submission" date="2022-04" db="EMBL/GenBank/DDBJ databases">
        <title>Chromosome-scale genome assembly of Holotrichia oblita Faldermann.</title>
        <authorList>
            <person name="Rongchong L."/>
        </authorList>
    </citation>
    <scope>NUCLEOTIDE SEQUENCE</scope>
    <source>
        <strain evidence="1">81SQS9</strain>
    </source>
</reference>
<name>A0ACB9TEC0_HOLOL</name>
<accession>A0ACB9TEC0</accession>
<gene>
    <name evidence="1" type="ORF">MML48_3g00008511</name>
</gene>
<organism evidence="1 2">
    <name type="scientific">Holotrichia oblita</name>
    <name type="common">Chafer beetle</name>
    <dbReference type="NCBI Taxonomy" id="644536"/>
    <lineage>
        <taxon>Eukaryota</taxon>
        <taxon>Metazoa</taxon>
        <taxon>Ecdysozoa</taxon>
        <taxon>Arthropoda</taxon>
        <taxon>Hexapoda</taxon>
        <taxon>Insecta</taxon>
        <taxon>Pterygota</taxon>
        <taxon>Neoptera</taxon>
        <taxon>Endopterygota</taxon>
        <taxon>Coleoptera</taxon>
        <taxon>Polyphaga</taxon>
        <taxon>Scarabaeiformia</taxon>
        <taxon>Scarabaeidae</taxon>
        <taxon>Melolonthinae</taxon>
        <taxon>Holotrichia</taxon>
    </lineage>
</organism>
<keyword evidence="2" id="KW-1185">Reference proteome</keyword>
<sequence length="288" mass="33522">METNEETSTSALDIYDPINDKTYRLFVTKEDYNRAHSDPTFAQSLLSHATKCDGEKENITEENNNTDKFDISPKENTRNVPHKFIWSYAETIALLHSMETHLEHLSHPVKRYSIDATTCNTKWKTLVRSYKNTKDNNTKTGRSSSRFLFFEKMDEILANKPSISCLHTLASSSLGDSNVVINEGNTNNLENSMQLPASTNESIDEVEEDIIEGQNVHTDNVNENNKAHTKQEKLCKKRSINDIYKLKQEEYNKRQKRHEERMKIQQEKLELYKKKINVLEKLQEKYNL</sequence>
<evidence type="ECO:0000313" key="1">
    <source>
        <dbReference type="EMBL" id="KAI4465107.1"/>
    </source>
</evidence>
<comment type="caution">
    <text evidence="1">The sequence shown here is derived from an EMBL/GenBank/DDBJ whole genome shotgun (WGS) entry which is preliminary data.</text>
</comment>
<dbReference type="EMBL" id="CM043017">
    <property type="protein sequence ID" value="KAI4465107.1"/>
    <property type="molecule type" value="Genomic_DNA"/>
</dbReference>
<evidence type="ECO:0000313" key="2">
    <source>
        <dbReference type="Proteomes" id="UP001056778"/>
    </source>
</evidence>
<proteinExistence type="predicted"/>
<protein>
    <submittedName>
        <fullName evidence="1">Myb/sant-like dna-binding domain</fullName>
    </submittedName>
</protein>
<dbReference type="Proteomes" id="UP001056778">
    <property type="component" value="Chromosome 3"/>
</dbReference>